<name>A0A7J5U0X2_9BACT</name>
<comment type="caution">
    <text evidence="1">The sequence shown here is derived from an EMBL/GenBank/DDBJ whole genome shotgun (WGS) entry which is preliminary data.</text>
</comment>
<organism evidence="1 2">
    <name type="scientific">Rudanella paleaurantiibacter</name>
    <dbReference type="NCBI Taxonomy" id="2614655"/>
    <lineage>
        <taxon>Bacteria</taxon>
        <taxon>Pseudomonadati</taxon>
        <taxon>Bacteroidota</taxon>
        <taxon>Cytophagia</taxon>
        <taxon>Cytophagales</taxon>
        <taxon>Cytophagaceae</taxon>
        <taxon>Rudanella</taxon>
    </lineage>
</organism>
<sequence length="183" mass="20592">MTFDYLKFAQSLDSYTGMDVKDEHNGQNGWIKWSHSDSDSVYNQVVEYTYDDKDSGETLGYRTWYMETSLMKSDNGKPTGMFVSVKIDYERNTGDDHIILITGFDVNGYLQVAQASIQFNGNSKDNLVIAPIRSSDIALSMYNTIHDLQKDVDYGGPTDNAGRKSFAYITQLHIYAITSAVSV</sequence>
<keyword evidence="2" id="KW-1185">Reference proteome</keyword>
<dbReference type="AlphaFoldDB" id="A0A7J5U0X2"/>
<accession>A0A7J5U0X2</accession>
<dbReference type="Proteomes" id="UP000488299">
    <property type="component" value="Unassembled WGS sequence"/>
</dbReference>
<proteinExistence type="predicted"/>
<dbReference type="EMBL" id="WELI01000003">
    <property type="protein sequence ID" value="KAB7731191.1"/>
    <property type="molecule type" value="Genomic_DNA"/>
</dbReference>
<dbReference type="RefSeq" id="WP_152124174.1">
    <property type="nucleotide sequence ID" value="NZ_WELI01000003.1"/>
</dbReference>
<protein>
    <submittedName>
        <fullName evidence="1">Uncharacterized protein</fullName>
    </submittedName>
</protein>
<gene>
    <name evidence="1" type="ORF">F5984_10320</name>
</gene>
<reference evidence="1 2" key="1">
    <citation type="submission" date="2019-10" db="EMBL/GenBank/DDBJ databases">
        <title>Rudanella paleaurantiibacter sp. nov., isolated from sludge.</title>
        <authorList>
            <person name="Xu S.Q."/>
        </authorList>
    </citation>
    <scope>NUCLEOTIDE SEQUENCE [LARGE SCALE GENOMIC DNA]</scope>
    <source>
        <strain evidence="1 2">HX-22-17</strain>
    </source>
</reference>
<evidence type="ECO:0000313" key="1">
    <source>
        <dbReference type="EMBL" id="KAB7731191.1"/>
    </source>
</evidence>
<evidence type="ECO:0000313" key="2">
    <source>
        <dbReference type="Proteomes" id="UP000488299"/>
    </source>
</evidence>